<dbReference type="AlphaFoldDB" id="A0A3B0UGJ6"/>
<evidence type="ECO:0000256" key="1">
    <source>
        <dbReference type="ARBA" id="ARBA00022741"/>
    </source>
</evidence>
<keyword evidence="2" id="KW-0342">GTP-binding</keyword>
<keyword evidence="4" id="KW-0648">Protein biosynthesis</keyword>
<organism evidence="4">
    <name type="scientific">hydrothermal vent metagenome</name>
    <dbReference type="NCBI Taxonomy" id="652676"/>
    <lineage>
        <taxon>unclassified sequences</taxon>
        <taxon>metagenomes</taxon>
        <taxon>ecological metagenomes</taxon>
    </lineage>
</organism>
<dbReference type="Gene3D" id="3.30.70.870">
    <property type="entry name" value="Elongation Factor G (Translational Gtpase), domain 3"/>
    <property type="match status" value="1"/>
</dbReference>
<dbReference type="Pfam" id="PF00009">
    <property type="entry name" value="GTP_EFTU"/>
    <property type="match status" value="1"/>
</dbReference>
<dbReference type="PANTHER" id="PTHR43261:SF6">
    <property type="entry name" value="ELONGATION FACTOR G-LIKE PROTEIN"/>
    <property type="match status" value="1"/>
</dbReference>
<dbReference type="NCBIfam" id="NF009381">
    <property type="entry name" value="PRK12740.1-5"/>
    <property type="match status" value="1"/>
</dbReference>
<dbReference type="EMBL" id="UOET01000408">
    <property type="protein sequence ID" value="VAW29698.1"/>
    <property type="molecule type" value="Genomic_DNA"/>
</dbReference>
<dbReference type="GO" id="GO:0005525">
    <property type="term" value="F:GTP binding"/>
    <property type="evidence" value="ECO:0007669"/>
    <property type="project" value="UniProtKB-KW"/>
</dbReference>
<accession>A0A3B0UGJ6</accession>
<dbReference type="CDD" id="cd04170">
    <property type="entry name" value="EF-G_bact"/>
    <property type="match status" value="1"/>
</dbReference>
<dbReference type="SUPFAM" id="SSF52540">
    <property type="entry name" value="P-loop containing nucleoside triphosphate hydrolases"/>
    <property type="match status" value="1"/>
</dbReference>
<dbReference type="InterPro" id="IPR041095">
    <property type="entry name" value="EFG_II"/>
</dbReference>
<dbReference type="PANTHER" id="PTHR43261">
    <property type="entry name" value="TRANSLATION ELONGATION FACTOR G-RELATED"/>
    <property type="match status" value="1"/>
</dbReference>
<dbReference type="SMART" id="SM00889">
    <property type="entry name" value="EFG_IV"/>
    <property type="match status" value="1"/>
</dbReference>
<dbReference type="InterPro" id="IPR009000">
    <property type="entry name" value="Transl_B-barrel_sf"/>
</dbReference>
<dbReference type="PROSITE" id="PS51722">
    <property type="entry name" value="G_TR_2"/>
    <property type="match status" value="1"/>
</dbReference>
<dbReference type="InterPro" id="IPR005225">
    <property type="entry name" value="Small_GTP-bd"/>
</dbReference>
<feature type="domain" description="Tr-type G" evidence="3">
    <location>
        <begin position="7"/>
        <end position="280"/>
    </location>
</feature>
<reference evidence="4" key="1">
    <citation type="submission" date="2018-06" db="EMBL/GenBank/DDBJ databases">
        <authorList>
            <person name="Zhirakovskaya E."/>
        </authorList>
    </citation>
    <scope>NUCLEOTIDE SEQUENCE</scope>
</reference>
<dbReference type="InterPro" id="IPR014721">
    <property type="entry name" value="Ribsml_uS5_D2-typ_fold_subgr"/>
</dbReference>
<dbReference type="InterPro" id="IPR053905">
    <property type="entry name" value="EF-G-like_DII"/>
</dbReference>
<keyword evidence="1" id="KW-0547">Nucleotide-binding</keyword>
<dbReference type="NCBIfam" id="TIGR00231">
    <property type="entry name" value="small_GTP"/>
    <property type="match status" value="1"/>
</dbReference>
<sequence>MKVYKTSEIRNAALIGGAKSGKTTMAEAMLLEGKVISRKGAIEDKNTVSDYKPIEQEREHSVHSVLLHTFYDNKKINLLDVPGFADYVGETIATLNVTDTALLLVNTQAGVEATTETAWRQTVAANSPVVFVMNQLDHHAANFDDAVNSVKDYFGDKVTIVQYPVNTGENFDTIIDLVLMKQLKYKAGGGEPEISDIPEAEMAKAEELQLKLIENAAEGDEALMEKYFENDTLTIDEMREGLRLGLITRAIFPVMVSSAKQGVGVSRLLDFISKSCPAPDDMPSRKTTDGKEFHCSIDEPPALFIFKTSIEQHLGEVSYFKVYGGEISEGMDMINPRTGNKERITQLFALNGKSRDKIEKVEAGDIVSTIKLKDVQTGDTLLDPKNADAGFEPFTLPNPLYTVAIKAVNSADDEKLGTLLNEMHKTDPSLGIEFSRELKQLLIKSQGEFHVNTVKWYLTKANGLEVEIFVPKVPYRETITKIADASYRHKKQSGGSGQFGEVHMRIQPYVEGYKKPTDFPVRGTEEHDLPWGGKLIFNNCIVGGAIDARFMPAIMKGIMERMTEGPLTGSYARDIIVYVYDG</sequence>
<dbReference type="InterPro" id="IPR027417">
    <property type="entry name" value="P-loop_NTPase"/>
</dbReference>
<dbReference type="Pfam" id="PF22042">
    <property type="entry name" value="EF-G_D2"/>
    <property type="match status" value="1"/>
</dbReference>
<name>A0A3B0UGJ6_9ZZZZ</name>
<dbReference type="SUPFAM" id="SSF54980">
    <property type="entry name" value="EF-G C-terminal domain-like"/>
    <property type="match status" value="1"/>
</dbReference>
<dbReference type="SUPFAM" id="SSF50447">
    <property type="entry name" value="Translation proteins"/>
    <property type="match status" value="1"/>
</dbReference>
<proteinExistence type="predicted"/>
<dbReference type="GO" id="GO:0032790">
    <property type="term" value="P:ribosome disassembly"/>
    <property type="evidence" value="ECO:0007669"/>
    <property type="project" value="TreeGrafter"/>
</dbReference>
<dbReference type="Pfam" id="PF03764">
    <property type="entry name" value="EFG_IV"/>
    <property type="match status" value="2"/>
</dbReference>
<protein>
    <submittedName>
        <fullName evidence="4">Elongation factor G-like protein TM_1651</fullName>
    </submittedName>
</protein>
<dbReference type="Gene3D" id="2.40.30.10">
    <property type="entry name" value="Translation factors"/>
    <property type="match status" value="1"/>
</dbReference>
<dbReference type="SUPFAM" id="SSF54211">
    <property type="entry name" value="Ribosomal protein S5 domain 2-like"/>
    <property type="match status" value="1"/>
</dbReference>
<gene>
    <name evidence="4" type="ORF">MNBD_BACTEROID07-56</name>
</gene>
<dbReference type="Gene3D" id="3.40.50.300">
    <property type="entry name" value="P-loop containing nucleotide triphosphate hydrolases"/>
    <property type="match status" value="1"/>
</dbReference>
<dbReference type="InterPro" id="IPR035647">
    <property type="entry name" value="EFG_III/V"/>
</dbReference>
<dbReference type="InterPro" id="IPR020568">
    <property type="entry name" value="Ribosomal_Su5_D2-typ_SF"/>
</dbReference>
<feature type="non-terminal residue" evidence="4">
    <location>
        <position position="582"/>
    </location>
</feature>
<dbReference type="InterPro" id="IPR000795">
    <property type="entry name" value="T_Tr_GTP-bd_dom"/>
</dbReference>
<dbReference type="GO" id="GO:0003924">
    <property type="term" value="F:GTPase activity"/>
    <property type="evidence" value="ECO:0007669"/>
    <property type="project" value="InterPro"/>
</dbReference>
<dbReference type="CDD" id="cd04088">
    <property type="entry name" value="EFG_mtEFG_II"/>
    <property type="match status" value="1"/>
</dbReference>
<dbReference type="Pfam" id="PF14492">
    <property type="entry name" value="EFG_III"/>
    <property type="match status" value="1"/>
</dbReference>
<evidence type="ECO:0000256" key="2">
    <source>
        <dbReference type="ARBA" id="ARBA00023134"/>
    </source>
</evidence>
<dbReference type="GO" id="GO:0003746">
    <property type="term" value="F:translation elongation factor activity"/>
    <property type="evidence" value="ECO:0007669"/>
    <property type="project" value="UniProtKB-KW"/>
</dbReference>
<dbReference type="Gene3D" id="3.30.230.10">
    <property type="match status" value="1"/>
</dbReference>
<dbReference type="InterPro" id="IPR005517">
    <property type="entry name" value="Transl_elong_EFG/EF2_IV"/>
</dbReference>
<keyword evidence="4" id="KW-0251">Elongation factor</keyword>
<evidence type="ECO:0000313" key="4">
    <source>
        <dbReference type="EMBL" id="VAW29698.1"/>
    </source>
</evidence>
<evidence type="ECO:0000259" key="3">
    <source>
        <dbReference type="PROSITE" id="PS51722"/>
    </source>
</evidence>